<proteinExistence type="predicted"/>
<keyword evidence="2" id="KW-1185">Reference proteome</keyword>
<organism evidence="1 2">
    <name type="scientific">Vaccinium darrowii</name>
    <dbReference type="NCBI Taxonomy" id="229202"/>
    <lineage>
        <taxon>Eukaryota</taxon>
        <taxon>Viridiplantae</taxon>
        <taxon>Streptophyta</taxon>
        <taxon>Embryophyta</taxon>
        <taxon>Tracheophyta</taxon>
        <taxon>Spermatophyta</taxon>
        <taxon>Magnoliopsida</taxon>
        <taxon>eudicotyledons</taxon>
        <taxon>Gunneridae</taxon>
        <taxon>Pentapetalae</taxon>
        <taxon>asterids</taxon>
        <taxon>Ericales</taxon>
        <taxon>Ericaceae</taxon>
        <taxon>Vaccinioideae</taxon>
        <taxon>Vaccinieae</taxon>
        <taxon>Vaccinium</taxon>
    </lineage>
</organism>
<comment type="caution">
    <text evidence="1">The sequence shown here is derived from an EMBL/GenBank/DDBJ whole genome shotgun (WGS) entry which is preliminary data.</text>
</comment>
<accession>A0ACB7YLC2</accession>
<evidence type="ECO:0000313" key="2">
    <source>
        <dbReference type="Proteomes" id="UP000828048"/>
    </source>
</evidence>
<gene>
    <name evidence="1" type="ORF">Vadar_011076</name>
</gene>
<protein>
    <submittedName>
        <fullName evidence="1">Uncharacterized protein</fullName>
    </submittedName>
</protein>
<name>A0ACB7YLC2_9ERIC</name>
<evidence type="ECO:0000313" key="1">
    <source>
        <dbReference type="EMBL" id="KAH7854177.1"/>
    </source>
</evidence>
<dbReference type="EMBL" id="CM037161">
    <property type="protein sequence ID" value="KAH7854177.1"/>
    <property type="molecule type" value="Genomic_DNA"/>
</dbReference>
<reference evidence="1 2" key="1">
    <citation type="journal article" date="2021" name="Hortic Res">
        <title>High-quality reference genome and annotation aids understanding of berry development for evergreen blueberry (Vaccinium darrowii).</title>
        <authorList>
            <person name="Yu J."/>
            <person name="Hulse-Kemp A.M."/>
            <person name="Babiker E."/>
            <person name="Staton M."/>
        </authorList>
    </citation>
    <scope>NUCLEOTIDE SEQUENCE [LARGE SCALE GENOMIC DNA]</scope>
    <source>
        <strain evidence="2">cv. NJ 8807/NJ 8810</strain>
        <tissue evidence="1">Young leaf</tissue>
    </source>
</reference>
<sequence length="101" mass="11477">MKQISQMGLIFLTFFLLVLSHSLTSSARLLPVPLKGDNHIAKANEITQPISSMNMEDDDLSNLMGMEECDEKDEDCIKRRMVAEAHLDYIYTQRHKPKAAP</sequence>
<dbReference type="Proteomes" id="UP000828048">
    <property type="component" value="Chromosome 11"/>
</dbReference>